<dbReference type="Pfam" id="PF20240">
    <property type="entry name" value="DUF6597"/>
    <property type="match status" value="1"/>
</dbReference>
<dbReference type="InterPro" id="IPR046532">
    <property type="entry name" value="DUF6597"/>
</dbReference>
<proteinExistence type="predicted"/>
<dbReference type="Gene3D" id="1.10.10.60">
    <property type="entry name" value="Homeodomain-like"/>
    <property type="match status" value="1"/>
</dbReference>
<dbReference type="Proteomes" id="UP000008461">
    <property type="component" value="Chromosome"/>
</dbReference>
<dbReference type="KEGG" id="hhy:Halhy_0759"/>
<keyword evidence="3" id="KW-0804">Transcription</keyword>
<feature type="domain" description="HTH araC/xylS-type" evidence="4">
    <location>
        <begin position="149"/>
        <end position="247"/>
    </location>
</feature>
<reference evidence="5 6" key="1">
    <citation type="journal article" date="2011" name="Stand. Genomic Sci.">
        <title>Complete genome sequence of Haliscomenobacter hydrossis type strain (O).</title>
        <authorList>
            <consortium name="US DOE Joint Genome Institute (JGI-PGF)"/>
            <person name="Daligault H."/>
            <person name="Lapidus A."/>
            <person name="Zeytun A."/>
            <person name="Nolan M."/>
            <person name="Lucas S."/>
            <person name="Del Rio T.G."/>
            <person name="Tice H."/>
            <person name="Cheng J.F."/>
            <person name="Tapia R."/>
            <person name="Han C."/>
            <person name="Goodwin L."/>
            <person name="Pitluck S."/>
            <person name="Liolios K."/>
            <person name="Pagani I."/>
            <person name="Ivanova N."/>
            <person name="Huntemann M."/>
            <person name="Mavromatis K."/>
            <person name="Mikhailova N."/>
            <person name="Pati A."/>
            <person name="Chen A."/>
            <person name="Palaniappan K."/>
            <person name="Land M."/>
            <person name="Hauser L."/>
            <person name="Brambilla E.M."/>
            <person name="Rohde M."/>
            <person name="Verbarg S."/>
            <person name="Goker M."/>
            <person name="Bristow J."/>
            <person name="Eisen J.A."/>
            <person name="Markowitz V."/>
            <person name="Hugenholtz P."/>
            <person name="Kyrpides N.C."/>
            <person name="Klenk H.P."/>
            <person name="Woyke T."/>
        </authorList>
    </citation>
    <scope>NUCLEOTIDE SEQUENCE [LARGE SCALE GENOMIC DNA]</scope>
    <source>
        <strain evidence="6">ATCC 27775 / DSM 1100 / LMG 10767 / O</strain>
    </source>
</reference>
<dbReference type="eggNOG" id="COG2207">
    <property type="taxonomic scope" value="Bacteria"/>
</dbReference>
<evidence type="ECO:0000256" key="2">
    <source>
        <dbReference type="ARBA" id="ARBA00023125"/>
    </source>
</evidence>
<reference key="2">
    <citation type="submission" date="2011-04" db="EMBL/GenBank/DDBJ databases">
        <title>Complete sequence of chromosome of Haliscomenobacter hydrossis DSM 1100.</title>
        <authorList>
            <consortium name="US DOE Joint Genome Institute (JGI-PGF)"/>
            <person name="Lucas S."/>
            <person name="Han J."/>
            <person name="Lapidus A."/>
            <person name="Bruce D."/>
            <person name="Goodwin L."/>
            <person name="Pitluck S."/>
            <person name="Peters L."/>
            <person name="Kyrpides N."/>
            <person name="Mavromatis K."/>
            <person name="Ivanova N."/>
            <person name="Ovchinnikova G."/>
            <person name="Pagani I."/>
            <person name="Daligault H."/>
            <person name="Detter J.C."/>
            <person name="Han C."/>
            <person name="Land M."/>
            <person name="Hauser L."/>
            <person name="Markowitz V."/>
            <person name="Cheng J.-F."/>
            <person name="Hugenholtz P."/>
            <person name="Woyke T."/>
            <person name="Wu D."/>
            <person name="Verbarg S."/>
            <person name="Frueling A."/>
            <person name="Brambilla E."/>
            <person name="Klenk H.-P."/>
            <person name="Eisen J.A."/>
        </authorList>
    </citation>
    <scope>NUCLEOTIDE SEQUENCE</scope>
    <source>
        <strain>DSM 1100</strain>
    </source>
</reference>
<accession>F4L3R2</accession>
<dbReference type="InterPro" id="IPR018060">
    <property type="entry name" value="HTH_AraC"/>
</dbReference>
<protein>
    <submittedName>
        <fullName evidence="5">Helix-turn-helix, AraC domain protein</fullName>
    </submittedName>
</protein>
<evidence type="ECO:0000313" key="5">
    <source>
        <dbReference type="EMBL" id="AEE48666.1"/>
    </source>
</evidence>
<keyword evidence="6" id="KW-1185">Reference proteome</keyword>
<dbReference type="EMBL" id="CP002691">
    <property type="protein sequence ID" value="AEE48666.1"/>
    <property type="molecule type" value="Genomic_DNA"/>
</dbReference>
<dbReference type="GO" id="GO:0043565">
    <property type="term" value="F:sequence-specific DNA binding"/>
    <property type="evidence" value="ECO:0007669"/>
    <property type="project" value="InterPro"/>
</dbReference>
<organism evidence="5 6">
    <name type="scientific">Haliscomenobacter hydrossis (strain ATCC 27775 / DSM 1100 / LMG 10767 / O)</name>
    <dbReference type="NCBI Taxonomy" id="760192"/>
    <lineage>
        <taxon>Bacteria</taxon>
        <taxon>Pseudomonadati</taxon>
        <taxon>Bacteroidota</taxon>
        <taxon>Saprospiria</taxon>
        <taxon>Saprospirales</taxon>
        <taxon>Haliscomenobacteraceae</taxon>
        <taxon>Haliscomenobacter</taxon>
    </lineage>
</organism>
<dbReference type="PANTHER" id="PTHR46796:SF13">
    <property type="entry name" value="HTH-TYPE TRANSCRIPTIONAL ACTIVATOR RHAS"/>
    <property type="match status" value="1"/>
</dbReference>
<evidence type="ECO:0000313" key="6">
    <source>
        <dbReference type="Proteomes" id="UP000008461"/>
    </source>
</evidence>
<dbReference type="SMART" id="SM00342">
    <property type="entry name" value="HTH_ARAC"/>
    <property type="match status" value="1"/>
</dbReference>
<dbReference type="HOGENOM" id="CLU_066193_1_1_10"/>
<dbReference type="AlphaFoldDB" id="F4L3R2"/>
<dbReference type="Pfam" id="PF12833">
    <property type="entry name" value="HTH_18"/>
    <property type="match status" value="1"/>
</dbReference>
<dbReference type="PANTHER" id="PTHR46796">
    <property type="entry name" value="HTH-TYPE TRANSCRIPTIONAL ACTIVATOR RHAS-RELATED"/>
    <property type="match status" value="1"/>
</dbReference>
<keyword evidence="1" id="KW-0805">Transcription regulation</keyword>
<name>F4L3R2_HALH1</name>
<evidence type="ECO:0000259" key="4">
    <source>
        <dbReference type="PROSITE" id="PS01124"/>
    </source>
</evidence>
<dbReference type="GO" id="GO:0003700">
    <property type="term" value="F:DNA-binding transcription factor activity"/>
    <property type="evidence" value="ECO:0007669"/>
    <property type="project" value="InterPro"/>
</dbReference>
<dbReference type="STRING" id="760192.Halhy_0759"/>
<gene>
    <name evidence="5" type="ordered locus">Halhy_0759</name>
</gene>
<keyword evidence="2" id="KW-0238">DNA-binding</keyword>
<dbReference type="InterPro" id="IPR050204">
    <property type="entry name" value="AraC_XylS_family_regulators"/>
</dbReference>
<sequence length="263" mass="30334">MTAQIFTSDNPDAPIQEIIAIKSDSNTDPLTHFVPPLGYPEIIFYLGNKQQIRNTTCTNGFIKGQYNIAQKIDFTPEYHFLSLKLHPFGLKQLFNFSAVDLLNAVMDIEEHPVTVTLLEQIQNSRNIDIAFIKQFLYTVEQLKVYPISNATKEFIKAVKGTEKNTIKHIIKDMGIGLRTIQRNFKNEVGLTPKEFLRIIRMKKIEHQLTKTTNVSQIIADFDFTDQSHLVKEFKLLRNYTPNELIKKKLLLSDQLPEPEFIPL</sequence>
<evidence type="ECO:0000256" key="3">
    <source>
        <dbReference type="ARBA" id="ARBA00023163"/>
    </source>
</evidence>
<evidence type="ECO:0000256" key="1">
    <source>
        <dbReference type="ARBA" id="ARBA00023015"/>
    </source>
</evidence>
<dbReference type="PROSITE" id="PS01124">
    <property type="entry name" value="HTH_ARAC_FAMILY_2"/>
    <property type="match status" value="1"/>
</dbReference>